<keyword evidence="1" id="KW-0378">Hydrolase</keyword>
<protein>
    <submittedName>
        <fullName evidence="3">NUDIX domain protein</fullName>
    </submittedName>
</protein>
<accession>U2MG07</accession>
<sequence length="176" mass="20163">MMNVLERFKYCPVCGSSHFETNSEKSKLCRSCGFEYFVNPSAATAAFIMNERGELLVERRKREPAKGMLDLPGGFCDVDENIVQGLRREVREETGLKVVSERFVMSCPNVYLYSGVEIPTMDLFFECEVTAGEEPVAMDDAAECMWIPLREIRIEQFGLRSVRQALYEFIEQKSKN</sequence>
<evidence type="ECO:0000313" key="3">
    <source>
        <dbReference type="EMBL" id="ERK00585.1"/>
    </source>
</evidence>
<dbReference type="PANTHER" id="PTHR43736">
    <property type="entry name" value="ADP-RIBOSE PYROPHOSPHATASE"/>
    <property type="match status" value="1"/>
</dbReference>
<dbReference type="Pfam" id="PF00293">
    <property type="entry name" value="NUDIX"/>
    <property type="match status" value="1"/>
</dbReference>
<dbReference type="EMBL" id="AWET01000036">
    <property type="protein sequence ID" value="ERK00585.1"/>
    <property type="molecule type" value="Genomic_DNA"/>
</dbReference>
<dbReference type="PATRIC" id="fig|1081904.3.peg.1524"/>
<dbReference type="SUPFAM" id="SSF55811">
    <property type="entry name" value="Nudix"/>
    <property type="match status" value="1"/>
</dbReference>
<organism evidence="3 4">
    <name type="scientific">Hoylesella pleuritidis F0068</name>
    <dbReference type="NCBI Taxonomy" id="1081904"/>
    <lineage>
        <taxon>Bacteria</taxon>
        <taxon>Pseudomonadati</taxon>
        <taxon>Bacteroidota</taxon>
        <taxon>Bacteroidia</taxon>
        <taxon>Bacteroidales</taxon>
        <taxon>Prevotellaceae</taxon>
        <taxon>Hoylesella</taxon>
    </lineage>
</organism>
<dbReference type="CDD" id="cd04681">
    <property type="entry name" value="NUDIX_Hydrolase"/>
    <property type="match status" value="1"/>
</dbReference>
<gene>
    <name evidence="3" type="ORF">HMPREF1218_0489</name>
</gene>
<evidence type="ECO:0000313" key="4">
    <source>
        <dbReference type="Proteomes" id="UP000016600"/>
    </source>
</evidence>
<dbReference type="AlphaFoldDB" id="U2MG07"/>
<evidence type="ECO:0000259" key="2">
    <source>
        <dbReference type="PROSITE" id="PS51462"/>
    </source>
</evidence>
<reference evidence="3 4" key="1">
    <citation type="submission" date="2013-08" db="EMBL/GenBank/DDBJ databases">
        <authorList>
            <person name="Durkin A.S."/>
            <person name="Haft D.R."/>
            <person name="McCorrison J."/>
            <person name="Torralba M."/>
            <person name="Gillis M."/>
            <person name="Haft D.H."/>
            <person name="Methe B."/>
            <person name="Sutton G."/>
            <person name="Nelson K.E."/>
        </authorList>
    </citation>
    <scope>NUCLEOTIDE SEQUENCE [LARGE SCALE GENOMIC DNA]</scope>
    <source>
        <strain evidence="3 4">F0068</strain>
    </source>
</reference>
<dbReference type="Proteomes" id="UP000016600">
    <property type="component" value="Unassembled WGS sequence"/>
</dbReference>
<dbReference type="GO" id="GO:0016787">
    <property type="term" value="F:hydrolase activity"/>
    <property type="evidence" value="ECO:0007669"/>
    <property type="project" value="UniProtKB-KW"/>
</dbReference>
<dbReference type="Gene3D" id="3.90.79.10">
    <property type="entry name" value="Nucleoside Triphosphate Pyrophosphohydrolase"/>
    <property type="match status" value="1"/>
</dbReference>
<dbReference type="PROSITE" id="PS00893">
    <property type="entry name" value="NUDIX_BOX"/>
    <property type="match status" value="1"/>
</dbReference>
<dbReference type="PROSITE" id="PS51462">
    <property type="entry name" value="NUDIX"/>
    <property type="match status" value="1"/>
</dbReference>
<dbReference type="InterPro" id="IPR000086">
    <property type="entry name" value="NUDIX_hydrolase_dom"/>
</dbReference>
<evidence type="ECO:0000256" key="1">
    <source>
        <dbReference type="ARBA" id="ARBA00022801"/>
    </source>
</evidence>
<feature type="domain" description="Nudix hydrolase" evidence="2">
    <location>
        <begin position="39"/>
        <end position="172"/>
    </location>
</feature>
<keyword evidence="4" id="KW-1185">Reference proteome</keyword>
<dbReference type="PANTHER" id="PTHR43736:SF1">
    <property type="entry name" value="DIHYDRONEOPTERIN TRIPHOSPHATE DIPHOSPHATASE"/>
    <property type="match status" value="1"/>
</dbReference>
<comment type="caution">
    <text evidence="3">The sequence shown here is derived from an EMBL/GenBank/DDBJ whole genome shotgun (WGS) entry which is preliminary data.</text>
</comment>
<dbReference type="InterPro" id="IPR015797">
    <property type="entry name" value="NUDIX_hydrolase-like_dom_sf"/>
</dbReference>
<dbReference type="InterPro" id="IPR020084">
    <property type="entry name" value="NUDIX_hydrolase_CS"/>
</dbReference>
<name>U2MG07_9BACT</name>
<proteinExistence type="predicted"/>